<gene>
    <name evidence="2" type="ORF">ABIV_0133</name>
    <name evidence="3" type="ORF">CRV05_09035</name>
</gene>
<evidence type="ECO:0000256" key="1">
    <source>
        <dbReference type="SAM" id="SignalP"/>
    </source>
</evidence>
<dbReference type="Proteomes" id="UP000253850">
    <property type="component" value="Chromosome"/>
</dbReference>
<evidence type="ECO:0000313" key="4">
    <source>
        <dbReference type="Proteomes" id="UP000253850"/>
    </source>
</evidence>
<evidence type="ECO:0000313" key="2">
    <source>
        <dbReference type="EMBL" id="AXH11172.1"/>
    </source>
</evidence>
<evidence type="ECO:0008006" key="6">
    <source>
        <dbReference type="Google" id="ProtNLM"/>
    </source>
</evidence>
<dbReference type="Proteomes" id="UP000289193">
    <property type="component" value="Unassembled WGS sequence"/>
</dbReference>
<keyword evidence="1" id="KW-0732">Signal</keyword>
<evidence type="ECO:0000313" key="3">
    <source>
        <dbReference type="EMBL" id="RXK09444.1"/>
    </source>
</evidence>
<reference evidence="3 5" key="1">
    <citation type="submission" date="2017-10" db="EMBL/GenBank/DDBJ databases">
        <title>Genomics of the genus Arcobacter.</title>
        <authorList>
            <person name="Perez-Cataluna A."/>
            <person name="Figueras M.J."/>
        </authorList>
    </citation>
    <scope>NUCLEOTIDE SEQUENCE [LARGE SCALE GENOMIC DNA]</scope>
    <source>
        <strain evidence="3 5">CECT 7835</strain>
    </source>
</reference>
<dbReference type="KEGG" id="hbv:ABIV_0133"/>
<evidence type="ECO:0000313" key="5">
    <source>
        <dbReference type="Proteomes" id="UP000289193"/>
    </source>
</evidence>
<accession>A0AAX2A6C6</accession>
<dbReference type="RefSeq" id="WP_114838061.1">
    <property type="nucleotide sequence ID" value="NZ_CP031217.1"/>
</dbReference>
<reference evidence="2 4" key="2">
    <citation type="submission" date="2018-07" db="EMBL/GenBank/DDBJ databases">
        <title>Complete genome of the Arcobacter bivalviorum type strain LMG 26154.</title>
        <authorList>
            <person name="Miller W.G."/>
            <person name="Yee E."/>
            <person name="Bono J.L."/>
        </authorList>
    </citation>
    <scope>NUCLEOTIDE SEQUENCE [LARGE SCALE GENOMIC DNA]</scope>
    <source>
        <strain evidence="2 4">LMG 26154</strain>
    </source>
</reference>
<feature type="chain" id="PRO_5044718427" description="LPP20 family lipoprotein" evidence="1">
    <location>
        <begin position="24"/>
        <end position="192"/>
    </location>
</feature>
<organism evidence="3 5">
    <name type="scientific">Halarcobacter bivalviorum</name>
    <dbReference type="NCBI Taxonomy" id="663364"/>
    <lineage>
        <taxon>Bacteria</taxon>
        <taxon>Pseudomonadati</taxon>
        <taxon>Campylobacterota</taxon>
        <taxon>Epsilonproteobacteria</taxon>
        <taxon>Campylobacterales</taxon>
        <taxon>Arcobacteraceae</taxon>
        <taxon>Halarcobacter</taxon>
    </lineage>
</organism>
<keyword evidence="5" id="KW-1185">Reference proteome</keyword>
<dbReference type="AlphaFoldDB" id="A0AAX2A6C6"/>
<dbReference type="EMBL" id="CP031217">
    <property type="protein sequence ID" value="AXH11172.1"/>
    <property type="molecule type" value="Genomic_DNA"/>
</dbReference>
<proteinExistence type="predicted"/>
<dbReference type="PROSITE" id="PS51257">
    <property type="entry name" value="PROKAR_LIPOPROTEIN"/>
    <property type="match status" value="1"/>
</dbReference>
<feature type="signal peptide" evidence="1">
    <location>
        <begin position="1"/>
        <end position="23"/>
    </location>
</feature>
<dbReference type="EMBL" id="PDKM01000005">
    <property type="protein sequence ID" value="RXK09444.1"/>
    <property type="molecule type" value="Genomic_DNA"/>
</dbReference>
<sequence>MIKTLFSSICLIILFSGCFSVSSLNPFSDDTEETQKKQVVISDNAPVWIKNPNEKNYISVLGYSFLKQKEVSDFDKKRTLLNASNNLSKKIYKQIVTYYKEYEKKLDKPSGFDKDIHNIAEQISLKAISKSKIKNSWLSEDNTLFVKISIDSDFVATQIQNESKNIYKVDETLYKNVLSNRAKALLIEYLEK</sequence>
<protein>
    <recommendedName>
        <fullName evidence="6">LPP20 family lipoprotein</fullName>
    </recommendedName>
</protein>
<name>A0AAX2A6C6_9BACT</name>